<evidence type="ECO:0000259" key="11">
    <source>
        <dbReference type="PROSITE" id="PS50115"/>
    </source>
</evidence>
<protein>
    <submittedName>
        <fullName evidence="12">ARF GTPase-activating protein GIT2 isoform X6</fullName>
    </submittedName>
</protein>
<evidence type="ECO:0000256" key="9">
    <source>
        <dbReference type="SAM" id="Coils"/>
    </source>
</evidence>
<dbReference type="PROSITE" id="PS50297">
    <property type="entry name" value="ANK_REP_REGION"/>
    <property type="match status" value="1"/>
</dbReference>
<dbReference type="SMART" id="SM00105">
    <property type="entry name" value="ArfGap"/>
    <property type="match status" value="1"/>
</dbReference>
<keyword evidence="6 7" id="KW-0040">ANK repeat</keyword>
<dbReference type="GO" id="GO:0031267">
    <property type="term" value="F:small GTPase binding"/>
    <property type="evidence" value="ECO:0007669"/>
    <property type="project" value="TreeGrafter"/>
</dbReference>
<dbReference type="PRINTS" id="PR00405">
    <property type="entry name" value="REVINTRACTNG"/>
</dbReference>
<dbReference type="InterPro" id="IPR013724">
    <property type="entry name" value="GIT_SHD"/>
</dbReference>
<dbReference type="Gene3D" id="1.25.40.20">
    <property type="entry name" value="Ankyrin repeat-containing domain"/>
    <property type="match status" value="1"/>
</dbReference>
<dbReference type="InterPro" id="IPR047161">
    <property type="entry name" value="GIT-like"/>
</dbReference>
<organism evidence="12 13">
    <name type="scientific">Oopsacas minuta</name>
    <dbReference type="NCBI Taxonomy" id="111878"/>
    <lineage>
        <taxon>Eukaryota</taxon>
        <taxon>Metazoa</taxon>
        <taxon>Porifera</taxon>
        <taxon>Hexactinellida</taxon>
        <taxon>Hexasterophora</taxon>
        <taxon>Lyssacinosida</taxon>
        <taxon>Leucopsacidae</taxon>
        <taxon>Oopsacas</taxon>
    </lineage>
</organism>
<feature type="region of interest" description="Disordered" evidence="10">
    <location>
        <begin position="505"/>
        <end position="524"/>
    </location>
</feature>
<dbReference type="SMART" id="SM00555">
    <property type="entry name" value="GIT"/>
    <property type="match status" value="2"/>
</dbReference>
<dbReference type="Pfam" id="PF08518">
    <property type="entry name" value="GIT_SHD"/>
    <property type="match status" value="2"/>
</dbReference>
<dbReference type="GO" id="GO:0036465">
    <property type="term" value="P:synaptic vesicle recycling"/>
    <property type="evidence" value="ECO:0007669"/>
    <property type="project" value="TreeGrafter"/>
</dbReference>
<dbReference type="InterPro" id="IPR036770">
    <property type="entry name" value="Ankyrin_rpt-contain_sf"/>
</dbReference>
<sequence>MNNSENFVHSLTTSCADCSFPQVNWISINKGVYLCDDCCSIHRSLGRHLSYVRSIEKQRWPDGLLQMCMSLLQKNSNSIWEHDLYHSKQPTQQQKFNTLTKHPHFNTLSLQNKPRKPQPQDPQTPVKEAYIKSKYQDLAYTQKLNSGKDSPTGTVEDFSQQLHASARTNNLETCLRLLALGAQPSYLHPHRGSSPLHVAGQAGQVELCELLFVYGADPCSLDKLGHTPEECARIAGHHNLADRLLEMQYECSDRLSYYLNDMLPDHKSGEHFIVPEMFRCSEDELLLRSPRQKLRTLNNSAYEDLCQDVFDEIDRRETENAWLLRSRGGGIPFLPNNHELNHLRNQSRQKLGLLSEEEFRRFVSDILLDAKRRQDLSIDLGPNSQSGGTLVPLSDSYNPLIPQPNNEYDIVPEEFRQMTMKGSDITNDERENSLDTMETTLLPNCVTPSDPDYSVLNNEQLQRLESCYQQCQSQVSAVELNVSELQDSVKRIEAKLDQLITQSLSSPTLASPPVPAHANRNKKNDSTVISITSRLNQHSNPNQRHTLMDSSTTSRQEIPPKPKRNTACIGTNDKLIEGQFEPDEGVLMNLISKLVEQISMLMESIRSNQYDQIVIRVNAIIGLSQDMIQVFPENYESTNVSQLVGKLRSSTMLLSSISLVGTVEEPLDTNKLISLVIDVSNSAKRMVAVLADKSNIGRVVSSV</sequence>
<evidence type="ECO:0000256" key="8">
    <source>
        <dbReference type="PROSITE-ProRule" id="PRU00288"/>
    </source>
</evidence>
<evidence type="ECO:0000256" key="10">
    <source>
        <dbReference type="SAM" id="MobiDB-lite"/>
    </source>
</evidence>
<feature type="compositionally biased region" description="Polar residues" evidence="10">
    <location>
        <begin position="537"/>
        <end position="556"/>
    </location>
</feature>
<dbReference type="GO" id="GO:0008277">
    <property type="term" value="P:regulation of G protein-coupled receptor signaling pathway"/>
    <property type="evidence" value="ECO:0007669"/>
    <property type="project" value="TreeGrafter"/>
</dbReference>
<feature type="repeat" description="ANK" evidence="7">
    <location>
        <begin position="191"/>
        <end position="223"/>
    </location>
</feature>
<dbReference type="GO" id="GO:0032012">
    <property type="term" value="P:regulation of ARF protein signal transduction"/>
    <property type="evidence" value="ECO:0007669"/>
    <property type="project" value="InterPro"/>
</dbReference>
<evidence type="ECO:0000256" key="3">
    <source>
        <dbReference type="ARBA" id="ARBA00022737"/>
    </source>
</evidence>
<dbReference type="Pfam" id="PF12796">
    <property type="entry name" value="Ank_2"/>
    <property type="match status" value="1"/>
</dbReference>
<dbReference type="Pfam" id="PF01412">
    <property type="entry name" value="ArfGap"/>
    <property type="match status" value="1"/>
</dbReference>
<dbReference type="EMBL" id="JAKMXF010000335">
    <property type="protein sequence ID" value="KAI6647930.1"/>
    <property type="molecule type" value="Genomic_DNA"/>
</dbReference>
<keyword evidence="2" id="KW-0479">Metal-binding</keyword>
<evidence type="ECO:0000256" key="6">
    <source>
        <dbReference type="ARBA" id="ARBA00023043"/>
    </source>
</evidence>
<evidence type="ECO:0000313" key="12">
    <source>
        <dbReference type="EMBL" id="KAI6647930.1"/>
    </source>
</evidence>
<feature type="coiled-coil region" evidence="9">
    <location>
        <begin position="475"/>
        <end position="502"/>
    </location>
</feature>
<dbReference type="Proteomes" id="UP001165289">
    <property type="component" value="Unassembled WGS sequence"/>
</dbReference>
<dbReference type="PROSITE" id="PS50115">
    <property type="entry name" value="ARFGAP"/>
    <property type="match status" value="1"/>
</dbReference>
<feature type="region of interest" description="Disordered" evidence="10">
    <location>
        <begin position="537"/>
        <end position="566"/>
    </location>
</feature>
<evidence type="ECO:0000256" key="5">
    <source>
        <dbReference type="ARBA" id="ARBA00022833"/>
    </source>
</evidence>
<dbReference type="InterPro" id="IPR038508">
    <property type="entry name" value="ArfGAP_dom_sf"/>
</dbReference>
<evidence type="ECO:0000313" key="13">
    <source>
        <dbReference type="Proteomes" id="UP001165289"/>
    </source>
</evidence>
<dbReference type="InterPro" id="IPR002110">
    <property type="entry name" value="Ankyrin_rpt"/>
</dbReference>
<evidence type="ECO:0000256" key="2">
    <source>
        <dbReference type="ARBA" id="ARBA00022723"/>
    </source>
</evidence>
<dbReference type="Gene3D" id="1.20.120.330">
    <property type="entry name" value="Nucleotidyltransferases domain 2"/>
    <property type="match status" value="1"/>
</dbReference>
<keyword evidence="4 8" id="KW-0863">Zinc-finger</keyword>
<keyword evidence="5" id="KW-0862">Zinc</keyword>
<dbReference type="GO" id="GO:0045202">
    <property type="term" value="C:synapse"/>
    <property type="evidence" value="ECO:0007669"/>
    <property type="project" value="TreeGrafter"/>
</dbReference>
<accession>A0AAV7JHL6</accession>
<keyword evidence="3" id="KW-0677">Repeat</keyword>
<dbReference type="PANTHER" id="PTHR46097:SF3">
    <property type="entry name" value="ARF GTPASE-ACTIVATING PROTEIN GIT"/>
    <property type="match status" value="1"/>
</dbReference>
<proteinExistence type="predicted"/>
<dbReference type="GO" id="GO:0005096">
    <property type="term" value="F:GTPase activator activity"/>
    <property type="evidence" value="ECO:0007669"/>
    <property type="project" value="UniProtKB-KW"/>
</dbReference>
<dbReference type="Gene3D" id="1.10.220.150">
    <property type="entry name" value="Arf GTPase activating protein"/>
    <property type="match status" value="1"/>
</dbReference>
<dbReference type="Pfam" id="PF12205">
    <property type="entry name" value="GIT1_C"/>
    <property type="match status" value="1"/>
</dbReference>
<dbReference type="GO" id="GO:0008270">
    <property type="term" value="F:zinc ion binding"/>
    <property type="evidence" value="ECO:0007669"/>
    <property type="project" value="UniProtKB-KW"/>
</dbReference>
<evidence type="ECO:0000256" key="7">
    <source>
        <dbReference type="PROSITE-ProRule" id="PRU00023"/>
    </source>
</evidence>
<dbReference type="AlphaFoldDB" id="A0AAV7JHL6"/>
<dbReference type="SMART" id="SM00248">
    <property type="entry name" value="ANK"/>
    <property type="match status" value="3"/>
</dbReference>
<comment type="caution">
    <text evidence="12">The sequence shown here is derived from an EMBL/GenBank/DDBJ whole genome shotgun (WGS) entry which is preliminary data.</text>
</comment>
<reference evidence="12 13" key="1">
    <citation type="journal article" date="2023" name="BMC Biol.">
        <title>The compact genome of the sponge Oopsacas minuta (Hexactinellida) is lacking key metazoan core genes.</title>
        <authorList>
            <person name="Santini S."/>
            <person name="Schenkelaars Q."/>
            <person name="Jourda C."/>
            <person name="Duchesne M."/>
            <person name="Belahbib H."/>
            <person name="Rocher C."/>
            <person name="Selva M."/>
            <person name="Riesgo A."/>
            <person name="Vervoort M."/>
            <person name="Leys S.P."/>
            <person name="Kodjabachian L."/>
            <person name="Le Bivic A."/>
            <person name="Borchiellini C."/>
            <person name="Claverie J.M."/>
            <person name="Renard E."/>
        </authorList>
    </citation>
    <scope>NUCLEOTIDE SEQUENCE [LARGE SCALE GENOMIC DNA]</scope>
    <source>
        <strain evidence="12">SPO-2</strain>
    </source>
</reference>
<dbReference type="SUPFAM" id="SSF57863">
    <property type="entry name" value="ArfGap/RecO-like zinc finger"/>
    <property type="match status" value="1"/>
</dbReference>
<dbReference type="InterPro" id="IPR037278">
    <property type="entry name" value="ARFGAP/RecO"/>
</dbReference>
<evidence type="ECO:0000256" key="1">
    <source>
        <dbReference type="ARBA" id="ARBA00022468"/>
    </source>
</evidence>
<dbReference type="PROSITE" id="PS50088">
    <property type="entry name" value="ANK_REPEAT"/>
    <property type="match status" value="1"/>
</dbReference>
<evidence type="ECO:0000256" key="4">
    <source>
        <dbReference type="ARBA" id="ARBA00022771"/>
    </source>
</evidence>
<name>A0AAV7JHL6_9METZ</name>
<dbReference type="InterPro" id="IPR022018">
    <property type="entry name" value="GIT1_C"/>
</dbReference>
<keyword evidence="9" id="KW-0175">Coiled coil</keyword>
<keyword evidence="13" id="KW-1185">Reference proteome</keyword>
<dbReference type="SUPFAM" id="SSF48403">
    <property type="entry name" value="Ankyrin repeat"/>
    <property type="match status" value="1"/>
</dbReference>
<gene>
    <name evidence="12" type="ORF">LOD99_8390</name>
</gene>
<dbReference type="InterPro" id="IPR001164">
    <property type="entry name" value="ArfGAP_dom"/>
</dbReference>
<dbReference type="PANTHER" id="PTHR46097">
    <property type="entry name" value="G PROTEIN-COUPLED RECEPTOR KINASE INTERACTING ARFGAP"/>
    <property type="match status" value="1"/>
</dbReference>
<feature type="domain" description="Arf-GAP" evidence="11">
    <location>
        <begin position="1"/>
        <end position="148"/>
    </location>
</feature>
<keyword evidence="1" id="KW-0343">GTPase activation</keyword>